<comment type="subcellular location">
    <subcellularLocation>
        <location evidence="1">Cell membrane</location>
        <topology evidence="1">Multi-pass membrane protein</topology>
    </subcellularLocation>
</comment>
<feature type="domain" description="RDD" evidence="7">
    <location>
        <begin position="26"/>
        <end position="172"/>
    </location>
</feature>
<dbReference type="Pfam" id="PF06271">
    <property type="entry name" value="RDD"/>
    <property type="match status" value="1"/>
</dbReference>
<dbReference type="EMBL" id="CP029210">
    <property type="protein sequence ID" value="AWI53981.1"/>
    <property type="molecule type" value="Genomic_DNA"/>
</dbReference>
<dbReference type="KEGG" id="aon:DEH84_11490"/>
<evidence type="ECO:0000256" key="1">
    <source>
        <dbReference type="ARBA" id="ARBA00004651"/>
    </source>
</evidence>
<dbReference type="PANTHER" id="PTHR36115">
    <property type="entry name" value="PROLINE-RICH ANTIGEN HOMOLOG-RELATED"/>
    <property type="match status" value="1"/>
</dbReference>
<keyword evidence="4 6" id="KW-1133">Transmembrane helix</keyword>
<evidence type="ECO:0000259" key="7">
    <source>
        <dbReference type="Pfam" id="PF06271"/>
    </source>
</evidence>
<dbReference type="InterPro" id="IPR051791">
    <property type="entry name" value="Pra-immunoreactive"/>
</dbReference>
<keyword evidence="2" id="KW-1003">Cell membrane</keyword>
<evidence type="ECO:0000256" key="6">
    <source>
        <dbReference type="SAM" id="Phobius"/>
    </source>
</evidence>
<accession>A0A2U8FSD1</accession>
<keyword evidence="9" id="KW-1185">Reference proteome</keyword>
<dbReference type="InterPro" id="IPR010432">
    <property type="entry name" value="RDD"/>
</dbReference>
<dbReference type="OrthoDB" id="5298807at2"/>
<evidence type="ECO:0000256" key="3">
    <source>
        <dbReference type="ARBA" id="ARBA00022692"/>
    </source>
</evidence>
<feature type="transmembrane region" description="Helical" evidence="6">
    <location>
        <begin position="68"/>
        <end position="86"/>
    </location>
</feature>
<feature type="transmembrane region" description="Helical" evidence="6">
    <location>
        <begin position="143"/>
        <end position="161"/>
    </location>
</feature>
<proteinExistence type="predicted"/>
<sequence>MSARPTNTYRPLTAEETATRARATAPRLRRRVTSFVYEGVLVFGIAVPVGLVYGIATNQRHGLEGRHGLWAALLLAFALYYTWCWVQTGQTLAMKTWHLRVVGRDGEGVTLPRALLRHVLAWLWLMPGLLLPKVLGLTQGRQLFAALVGWMVLYAVSSFVLPRRQFLHDVLSGTSLIDTRPDAAPTANPDAVHAA</sequence>
<name>A0A2U8FSD1_9BURK</name>
<evidence type="ECO:0000313" key="9">
    <source>
        <dbReference type="Proteomes" id="UP000244892"/>
    </source>
</evidence>
<dbReference type="Proteomes" id="UP000244892">
    <property type="component" value="Chromosome"/>
</dbReference>
<keyword evidence="3 6" id="KW-0812">Transmembrane</keyword>
<feature type="transmembrane region" description="Helical" evidence="6">
    <location>
        <begin position="35"/>
        <end position="56"/>
    </location>
</feature>
<evidence type="ECO:0000256" key="5">
    <source>
        <dbReference type="ARBA" id="ARBA00023136"/>
    </source>
</evidence>
<dbReference type="AlphaFoldDB" id="A0A2U8FSD1"/>
<dbReference type="RefSeq" id="WP_109036977.1">
    <property type="nucleotide sequence ID" value="NZ_CP029210.1"/>
</dbReference>
<dbReference type="GO" id="GO:0005886">
    <property type="term" value="C:plasma membrane"/>
    <property type="evidence" value="ECO:0007669"/>
    <property type="project" value="UniProtKB-SubCell"/>
</dbReference>
<organism evidence="8 9">
    <name type="scientific">Aquabacterium olei</name>
    <dbReference type="NCBI Taxonomy" id="1296669"/>
    <lineage>
        <taxon>Bacteria</taxon>
        <taxon>Pseudomonadati</taxon>
        <taxon>Pseudomonadota</taxon>
        <taxon>Betaproteobacteria</taxon>
        <taxon>Burkholderiales</taxon>
        <taxon>Aquabacterium</taxon>
    </lineage>
</organism>
<evidence type="ECO:0000256" key="2">
    <source>
        <dbReference type="ARBA" id="ARBA00022475"/>
    </source>
</evidence>
<evidence type="ECO:0000256" key="4">
    <source>
        <dbReference type="ARBA" id="ARBA00022989"/>
    </source>
</evidence>
<reference evidence="8 9" key="1">
    <citation type="submission" date="2018-05" db="EMBL/GenBank/DDBJ databases">
        <title>complete genome sequence of Aquabacterium olei NBRC 110486.</title>
        <authorList>
            <person name="Tang B."/>
            <person name="Chang J."/>
            <person name="Zhang L."/>
            <person name="Yang H."/>
        </authorList>
    </citation>
    <scope>NUCLEOTIDE SEQUENCE [LARGE SCALE GENOMIC DNA]</scope>
    <source>
        <strain evidence="8 9">NBRC 110486</strain>
    </source>
</reference>
<evidence type="ECO:0000313" key="8">
    <source>
        <dbReference type="EMBL" id="AWI53981.1"/>
    </source>
</evidence>
<keyword evidence="5 6" id="KW-0472">Membrane</keyword>
<gene>
    <name evidence="8" type="ORF">DEH84_11490</name>
</gene>
<dbReference type="PANTHER" id="PTHR36115:SF6">
    <property type="entry name" value="PROLINE-RICH ANTIGEN HOMOLOG"/>
    <property type="match status" value="1"/>
</dbReference>
<protein>
    <submittedName>
        <fullName evidence="8">RDD family protein</fullName>
    </submittedName>
</protein>